<sequence length="55" mass="6083">MYCALPNFRTAAAGHNIQVIEMAHGIAQIFEVFDTRPHYRCAAVIIGVVLRKDPG</sequence>
<accession>A0A0D0A9B3</accession>
<reference evidence="2" key="2">
    <citation type="submission" date="2015-01" db="EMBL/GenBank/DDBJ databases">
        <title>Evolutionary Origins and Diversification of the Mycorrhizal Mutualists.</title>
        <authorList>
            <consortium name="DOE Joint Genome Institute"/>
            <consortium name="Mycorrhizal Genomics Consortium"/>
            <person name="Kohler A."/>
            <person name="Kuo A."/>
            <person name="Nagy L.G."/>
            <person name="Floudas D."/>
            <person name="Copeland A."/>
            <person name="Barry K.W."/>
            <person name="Cichocki N."/>
            <person name="Veneault-Fourrey C."/>
            <person name="LaButti K."/>
            <person name="Lindquist E.A."/>
            <person name="Lipzen A."/>
            <person name="Lundell T."/>
            <person name="Morin E."/>
            <person name="Murat C."/>
            <person name="Riley R."/>
            <person name="Ohm R."/>
            <person name="Sun H."/>
            <person name="Tunlid A."/>
            <person name="Henrissat B."/>
            <person name="Grigoriev I.V."/>
            <person name="Hibbett D.S."/>
            <person name="Martin F."/>
        </authorList>
    </citation>
    <scope>NUCLEOTIDE SEQUENCE [LARGE SCALE GENOMIC DNA]</scope>
    <source>
        <strain evidence="2">UH-Slu-Lm8-n1</strain>
    </source>
</reference>
<dbReference type="HOGENOM" id="CLU_3033947_0_0_1"/>
<dbReference type="Proteomes" id="UP000054485">
    <property type="component" value="Unassembled WGS sequence"/>
</dbReference>
<organism evidence="1 2">
    <name type="scientific">Suillus luteus UH-Slu-Lm8-n1</name>
    <dbReference type="NCBI Taxonomy" id="930992"/>
    <lineage>
        <taxon>Eukaryota</taxon>
        <taxon>Fungi</taxon>
        <taxon>Dikarya</taxon>
        <taxon>Basidiomycota</taxon>
        <taxon>Agaricomycotina</taxon>
        <taxon>Agaricomycetes</taxon>
        <taxon>Agaricomycetidae</taxon>
        <taxon>Boletales</taxon>
        <taxon>Suillineae</taxon>
        <taxon>Suillaceae</taxon>
        <taxon>Suillus</taxon>
    </lineage>
</organism>
<proteinExistence type="predicted"/>
<dbReference type="InParanoid" id="A0A0D0A9B3"/>
<reference evidence="1 2" key="1">
    <citation type="submission" date="2014-04" db="EMBL/GenBank/DDBJ databases">
        <authorList>
            <consortium name="DOE Joint Genome Institute"/>
            <person name="Kuo A."/>
            <person name="Ruytinx J."/>
            <person name="Rineau F."/>
            <person name="Colpaert J."/>
            <person name="Kohler A."/>
            <person name="Nagy L.G."/>
            <person name="Floudas D."/>
            <person name="Copeland A."/>
            <person name="Barry K.W."/>
            <person name="Cichocki N."/>
            <person name="Veneault-Fourrey C."/>
            <person name="LaButti K."/>
            <person name="Lindquist E.A."/>
            <person name="Lipzen A."/>
            <person name="Lundell T."/>
            <person name="Morin E."/>
            <person name="Murat C."/>
            <person name="Sun H."/>
            <person name="Tunlid A."/>
            <person name="Henrissat B."/>
            <person name="Grigoriev I.V."/>
            <person name="Hibbett D.S."/>
            <person name="Martin F."/>
            <person name="Nordberg H.P."/>
            <person name="Cantor M.N."/>
            <person name="Hua S.X."/>
        </authorList>
    </citation>
    <scope>NUCLEOTIDE SEQUENCE [LARGE SCALE GENOMIC DNA]</scope>
    <source>
        <strain evidence="1 2">UH-Slu-Lm8-n1</strain>
    </source>
</reference>
<protein>
    <submittedName>
        <fullName evidence="1">Uncharacterized protein</fullName>
    </submittedName>
</protein>
<keyword evidence="2" id="KW-1185">Reference proteome</keyword>
<dbReference type="AlphaFoldDB" id="A0A0D0A9B3"/>
<gene>
    <name evidence="1" type="ORF">CY34DRAFT_799949</name>
</gene>
<evidence type="ECO:0000313" key="1">
    <source>
        <dbReference type="EMBL" id="KIK46795.1"/>
    </source>
</evidence>
<evidence type="ECO:0000313" key="2">
    <source>
        <dbReference type="Proteomes" id="UP000054485"/>
    </source>
</evidence>
<name>A0A0D0A9B3_9AGAM</name>
<dbReference type="EMBL" id="KN835154">
    <property type="protein sequence ID" value="KIK46795.1"/>
    <property type="molecule type" value="Genomic_DNA"/>
</dbReference>